<dbReference type="EMBL" id="CP002382">
    <property type="protein sequence ID" value="AEP08826.1"/>
    <property type="molecule type" value="Genomic_DNA"/>
</dbReference>
<dbReference type="OrthoDB" id="9833981at2"/>
<dbReference type="RefSeq" id="WP_014102049.1">
    <property type="nucleotide sequence ID" value="NC_016026.1"/>
</dbReference>
<evidence type="ECO:0000313" key="1">
    <source>
        <dbReference type="EMBL" id="AEP08826.1"/>
    </source>
</evidence>
<reference evidence="1 2" key="1">
    <citation type="journal article" date="2011" name="BMC Genomics">
        <title>Genomic insights into an obligate epibiotic bacterial predator: Micavibrio aeruginosavorus ARL-13.</title>
        <authorList>
            <person name="Wang Z."/>
            <person name="Kadouri D."/>
            <person name="Wu M."/>
        </authorList>
    </citation>
    <scope>NUCLEOTIDE SEQUENCE [LARGE SCALE GENOMIC DNA]</scope>
    <source>
        <strain evidence="1 2">ARL-13</strain>
    </source>
</reference>
<name>G2KLJ6_MICAA</name>
<dbReference type="KEGG" id="mai:MICA_489"/>
<keyword evidence="2" id="KW-1185">Reference proteome</keyword>
<accession>G2KLJ6</accession>
<evidence type="ECO:0000313" key="2">
    <source>
        <dbReference type="Proteomes" id="UP000009286"/>
    </source>
</evidence>
<dbReference type="Proteomes" id="UP000009286">
    <property type="component" value="Chromosome"/>
</dbReference>
<proteinExistence type="predicted"/>
<organism evidence="1 2">
    <name type="scientific">Micavibrio aeruginosavorus (strain ARL-13)</name>
    <dbReference type="NCBI Taxonomy" id="856793"/>
    <lineage>
        <taxon>Bacteria</taxon>
        <taxon>Pseudomonadati</taxon>
        <taxon>Bdellovibrionota</taxon>
        <taxon>Bdellovibrionia</taxon>
        <taxon>Bdellovibrionales</taxon>
        <taxon>Pseudobdellovibrionaceae</taxon>
        <taxon>Micavibrio</taxon>
    </lineage>
</organism>
<dbReference type="HOGENOM" id="CLU_2369660_0_0_5"/>
<dbReference type="STRING" id="856793.MICA_489"/>
<dbReference type="AlphaFoldDB" id="G2KLJ6"/>
<gene>
    <name evidence="1" type="ordered locus">MICA_489</name>
</gene>
<protein>
    <submittedName>
        <fullName evidence="1">Uncharacterized protein</fullName>
    </submittedName>
</protein>
<sequence length="95" mass="10769">MFQKCDFLLGEGDSIVVVIPARLPHAETYTLSVSDRDIRFRAGYDDIAEMPIQGAEIFRRLMNYTQVGVVEYPPNAESFPKTITNVAYIELRRAA</sequence>